<evidence type="ECO:0000256" key="1">
    <source>
        <dbReference type="ARBA" id="ARBA00010641"/>
    </source>
</evidence>
<dbReference type="GO" id="GO:0003677">
    <property type="term" value="F:DNA binding"/>
    <property type="evidence" value="ECO:0007669"/>
    <property type="project" value="InterPro"/>
</dbReference>
<keyword evidence="4" id="KW-0804">Transcription</keyword>
<proteinExistence type="inferred from homology"/>
<protein>
    <submittedName>
        <fullName evidence="7">RNA polymerase sigma-70 factor</fullName>
    </submittedName>
</protein>
<dbReference type="Gene3D" id="1.10.1740.10">
    <property type="match status" value="1"/>
</dbReference>
<dbReference type="AlphaFoldDB" id="A0A4R5DJZ1"/>
<dbReference type="GO" id="GO:0006352">
    <property type="term" value="P:DNA-templated transcription initiation"/>
    <property type="evidence" value="ECO:0007669"/>
    <property type="project" value="InterPro"/>
</dbReference>
<keyword evidence="3" id="KW-0731">Sigma factor</keyword>
<dbReference type="Proteomes" id="UP000294850">
    <property type="component" value="Unassembled WGS sequence"/>
</dbReference>
<reference evidence="7 8" key="1">
    <citation type="submission" date="2019-03" db="EMBL/GenBank/DDBJ databases">
        <title>Dyadobacter AR-3-6 sp. nov., isolated from arctic soil.</title>
        <authorList>
            <person name="Chaudhary D.K."/>
        </authorList>
    </citation>
    <scope>NUCLEOTIDE SEQUENCE [LARGE SCALE GENOMIC DNA]</scope>
    <source>
        <strain evidence="7 8">AR-3-6</strain>
    </source>
</reference>
<dbReference type="EMBL" id="SMFL01000005">
    <property type="protein sequence ID" value="TDE14452.1"/>
    <property type="molecule type" value="Genomic_DNA"/>
</dbReference>
<dbReference type="SUPFAM" id="SSF88946">
    <property type="entry name" value="Sigma2 domain of RNA polymerase sigma factors"/>
    <property type="match status" value="1"/>
</dbReference>
<evidence type="ECO:0000313" key="7">
    <source>
        <dbReference type="EMBL" id="TDE14452.1"/>
    </source>
</evidence>
<dbReference type="InterPro" id="IPR013325">
    <property type="entry name" value="RNA_pol_sigma_r2"/>
</dbReference>
<evidence type="ECO:0000313" key="8">
    <source>
        <dbReference type="Proteomes" id="UP000294850"/>
    </source>
</evidence>
<organism evidence="7 8">
    <name type="scientific">Dyadobacter psychrotolerans</name>
    <dbReference type="NCBI Taxonomy" id="2541721"/>
    <lineage>
        <taxon>Bacteria</taxon>
        <taxon>Pseudomonadati</taxon>
        <taxon>Bacteroidota</taxon>
        <taxon>Cytophagia</taxon>
        <taxon>Cytophagales</taxon>
        <taxon>Spirosomataceae</taxon>
        <taxon>Dyadobacter</taxon>
    </lineage>
</organism>
<dbReference type="InterPro" id="IPR036388">
    <property type="entry name" value="WH-like_DNA-bd_sf"/>
</dbReference>
<dbReference type="SUPFAM" id="SSF88659">
    <property type="entry name" value="Sigma3 and sigma4 domains of RNA polymerase sigma factors"/>
    <property type="match status" value="1"/>
</dbReference>
<accession>A0A4R5DJZ1</accession>
<evidence type="ECO:0000256" key="3">
    <source>
        <dbReference type="ARBA" id="ARBA00023082"/>
    </source>
</evidence>
<gene>
    <name evidence="7" type="ORF">E0F88_14720</name>
</gene>
<dbReference type="NCBIfam" id="TIGR02985">
    <property type="entry name" value="Sig70_bacteroi1"/>
    <property type="match status" value="1"/>
</dbReference>
<dbReference type="InterPro" id="IPR014327">
    <property type="entry name" value="RNA_pol_sigma70_bacteroid"/>
</dbReference>
<dbReference type="OrthoDB" id="665113at2"/>
<feature type="domain" description="RNA polymerase sigma factor 70 region 4 type 2" evidence="6">
    <location>
        <begin position="134"/>
        <end position="184"/>
    </location>
</feature>
<sequence>MIFVHKFTDTSSLSGHNEHIGISIVSINRDTFEQAYNLYWKELYLTCLRYLEDEEQAKEIVQEVFKSIWEKREEIEIKTTLKNYLFGVTKMKIFEFYRVSTVREKYTEYSKNENQQLHFTTENEVIYKELLGNVNKLIERLPTRCQEIFKLSREEGLSNKAISSLLLISEKAVEKNMTKALASLRQGISFFL</sequence>
<dbReference type="GO" id="GO:0016987">
    <property type="term" value="F:sigma factor activity"/>
    <property type="evidence" value="ECO:0007669"/>
    <property type="project" value="UniProtKB-KW"/>
</dbReference>
<evidence type="ECO:0000256" key="2">
    <source>
        <dbReference type="ARBA" id="ARBA00023015"/>
    </source>
</evidence>
<comment type="similarity">
    <text evidence="1">Belongs to the sigma-70 factor family. ECF subfamily.</text>
</comment>
<dbReference type="PANTHER" id="PTHR43133:SF46">
    <property type="entry name" value="RNA POLYMERASE SIGMA-70 FACTOR ECF SUBFAMILY"/>
    <property type="match status" value="1"/>
</dbReference>
<dbReference type="PANTHER" id="PTHR43133">
    <property type="entry name" value="RNA POLYMERASE ECF-TYPE SIGMA FACTO"/>
    <property type="match status" value="1"/>
</dbReference>
<dbReference type="Pfam" id="PF08281">
    <property type="entry name" value="Sigma70_r4_2"/>
    <property type="match status" value="1"/>
</dbReference>
<dbReference type="InterPro" id="IPR039425">
    <property type="entry name" value="RNA_pol_sigma-70-like"/>
</dbReference>
<dbReference type="InterPro" id="IPR007627">
    <property type="entry name" value="RNA_pol_sigma70_r2"/>
</dbReference>
<keyword evidence="8" id="KW-1185">Reference proteome</keyword>
<dbReference type="InterPro" id="IPR013249">
    <property type="entry name" value="RNA_pol_sigma70_r4_t2"/>
</dbReference>
<dbReference type="Pfam" id="PF04542">
    <property type="entry name" value="Sigma70_r2"/>
    <property type="match status" value="1"/>
</dbReference>
<dbReference type="NCBIfam" id="TIGR02937">
    <property type="entry name" value="sigma70-ECF"/>
    <property type="match status" value="1"/>
</dbReference>
<feature type="domain" description="RNA polymerase sigma-70 region 2" evidence="5">
    <location>
        <begin position="41"/>
        <end position="98"/>
    </location>
</feature>
<evidence type="ECO:0000259" key="6">
    <source>
        <dbReference type="Pfam" id="PF08281"/>
    </source>
</evidence>
<dbReference type="Gene3D" id="1.10.10.10">
    <property type="entry name" value="Winged helix-like DNA-binding domain superfamily/Winged helix DNA-binding domain"/>
    <property type="match status" value="1"/>
</dbReference>
<dbReference type="InterPro" id="IPR013324">
    <property type="entry name" value="RNA_pol_sigma_r3/r4-like"/>
</dbReference>
<evidence type="ECO:0000259" key="5">
    <source>
        <dbReference type="Pfam" id="PF04542"/>
    </source>
</evidence>
<dbReference type="InterPro" id="IPR014284">
    <property type="entry name" value="RNA_pol_sigma-70_dom"/>
</dbReference>
<name>A0A4R5DJZ1_9BACT</name>
<keyword evidence="2" id="KW-0805">Transcription regulation</keyword>
<comment type="caution">
    <text evidence="7">The sequence shown here is derived from an EMBL/GenBank/DDBJ whole genome shotgun (WGS) entry which is preliminary data.</text>
</comment>
<evidence type="ECO:0000256" key="4">
    <source>
        <dbReference type="ARBA" id="ARBA00023163"/>
    </source>
</evidence>